<feature type="domain" description="Peptidase M20 dimerisation" evidence="6">
    <location>
        <begin position="194"/>
        <end position="337"/>
    </location>
</feature>
<protein>
    <submittedName>
        <fullName evidence="7">M20/M25/M40 family metallo-hydrolase</fullName>
    </submittedName>
</protein>
<evidence type="ECO:0000256" key="1">
    <source>
        <dbReference type="ARBA" id="ARBA00006247"/>
    </source>
</evidence>
<dbReference type="PIRSF" id="PIRSF036696">
    <property type="entry name" value="ACY-1"/>
    <property type="match status" value="1"/>
</dbReference>
<accession>A0A7T7XNC2</accession>
<evidence type="ECO:0000256" key="3">
    <source>
        <dbReference type="ARBA" id="ARBA00022723"/>
    </source>
</evidence>
<dbReference type="RefSeq" id="WP_215626827.1">
    <property type="nucleotide sequence ID" value="NZ_CP067089.2"/>
</dbReference>
<dbReference type="Gene3D" id="3.30.70.360">
    <property type="match status" value="1"/>
</dbReference>
<dbReference type="InterPro" id="IPR036264">
    <property type="entry name" value="Bact_exopeptidase_dim_dom"/>
</dbReference>
<evidence type="ECO:0000256" key="5">
    <source>
        <dbReference type="ARBA" id="ARBA00022833"/>
    </source>
</evidence>
<keyword evidence="3" id="KW-0479">Metal-binding</keyword>
<organism evidence="7 8">
    <name type="scientific">Breznakiella homolactica</name>
    <dbReference type="NCBI Taxonomy" id="2798577"/>
    <lineage>
        <taxon>Bacteria</taxon>
        <taxon>Pseudomonadati</taxon>
        <taxon>Spirochaetota</taxon>
        <taxon>Spirochaetia</taxon>
        <taxon>Spirochaetales</taxon>
        <taxon>Breznakiellaceae</taxon>
        <taxon>Breznakiella</taxon>
    </lineage>
</organism>
<dbReference type="Pfam" id="PF01546">
    <property type="entry name" value="Peptidase_M20"/>
    <property type="match status" value="1"/>
</dbReference>
<evidence type="ECO:0000256" key="2">
    <source>
        <dbReference type="ARBA" id="ARBA00022670"/>
    </source>
</evidence>
<dbReference type="InterPro" id="IPR002933">
    <property type="entry name" value="Peptidase_M20"/>
</dbReference>
<evidence type="ECO:0000313" key="8">
    <source>
        <dbReference type="Proteomes" id="UP000595917"/>
    </source>
</evidence>
<keyword evidence="5" id="KW-0862">Zinc</keyword>
<comment type="similarity">
    <text evidence="1">Belongs to the peptidase M20A family.</text>
</comment>
<evidence type="ECO:0000259" key="6">
    <source>
        <dbReference type="Pfam" id="PF07687"/>
    </source>
</evidence>
<reference evidence="7" key="1">
    <citation type="submission" date="2021-01" db="EMBL/GenBank/DDBJ databases">
        <title>Description of Breznakiella homolactica.</title>
        <authorList>
            <person name="Song Y."/>
            <person name="Brune A."/>
        </authorList>
    </citation>
    <scope>NUCLEOTIDE SEQUENCE</scope>
    <source>
        <strain evidence="7">RmG30</strain>
    </source>
</reference>
<dbReference type="Proteomes" id="UP000595917">
    <property type="component" value="Chromosome"/>
</dbReference>
<gene>
    <name evidence="7" type="ORF">JFL75_00975</name>
</gene>
<dbReference type="GO" id="GO:0046872">
    <property type="term" value="F:metal ion binding"/>
    <property type="evidence" value="ECO:0007669"/>
    <property type="project" value="UniProtKB-KW"/>
</dbReference>
<dbReference type="SUPFAM" id="SSF55031">
    <property type="entry name" value="Bacterial exopeptidase dimerisation domain"/>
    <property type="match status" value="1"/>
</dbReference>
<proteinExistence type="inferred from homology"/>
<dbReference type="SUPFAM" id="SSF53187">
    <property type="entry name" value="Zn-dependent exopeptidases"/>
    <property type="match status" value="1"/>
</dbReference>
<keyword evidence="4" id="KW-0378">Hydrolase</keyword>
<dbReference type="Pfam" id="PF07687">
    <property type="entry name" value="M20_dimer"/>
    <property type="match status" value="1"/>
</dbReference>
<dbReference type="KEGG" id="bhc:JFL75_00975"/>
<name>A0A7T7XNC2_9SPIR</name>
<dbReference type="PANTHER" id="PTHR45962:SF1">
    <property type="entry name" value="N-FATTY-ACYL-AMINO ACID SYNTHASE_HYDROLASE PM20D1"/>
    <property type="match status" value="1"/>
</dbReference>
<evidence type="ECO:0000256" key="4">
    <source>
        <dbReference type="ARBA" id="ARBA00022801"/>
    </source>
</evidence>
<dbReference type="GO" id="GO:0008233">
    <property type="term" value="F:peptidase activity"/>
    <property type="evidence" value="ECO:0007669"/>
    <property type="project" value="UniProtKB-KW"/>
</dbReference>
<keyword evidence="2" id="KW-0645">Protease</keyword>
<dbReference type="PANTHER" id="PTHR45962">
    <property type="entry name" value="N-FATTY-ACYL-AMINO ACID SYNTHASE/HYDROLASE PM20D1"/>
    <property type="match status" value="1"/>
</dbReference>
<dbReference type="Gene3D" id="3.40.630.10">
    <property type="entry name" value="Zn peptidases"/>
    <property type="match status" value="1"/>
</dbReference>
<dbReference type="InterPro" id="IPR001261">
    <property type="entry name" value="ArgE/DapE_CS"/>
</dbReference>
<dbReference type="GO" id="GO:0006508">
    <property type="term" value="P:proteolysis"/>
    <property type="evidence" value="ECO:0007669"/>
    <property type="project" value="UniProtKB-KW"/>
</dbReference>
<dbReference type="AlphaFoldDB" id="A0A7T7XNC2"/>
<dbReference type="InterPro" id="IPR047177">
    <property type="entry name" value="Pept_M20A"/>
</dbReference>
<keyword evidence="8" id="KW-1185">Reference proteome</keyword>
<dbReference type="EMBL" id="CP067089">
    <property type="protein sequence ID" value="QQO09524.1"/>
    <property type="molecule type" value="Genomic_DNA"/>
</dbReference>
<dbReference type="PROSITE" id="PS00758">
    <property type="entry name" value="ARGE_DAPE_CPG2_1"/>
    <property type="match status" value="1"/>
</dbReference>
<sequence>MDVLQRFRKSIQIKTDWPEGAQAGDGRAEAPLREFQEFLKISYPEFHKKIERSVLNPYAVIYQWPGESAEAKPILFLAHYDVVPAETEKWTVPPFSGDEKDGYIYGRGTLDMKCILIGIMEAAETLCAGGFRPKQDIWFAFGGDEERAGTWGAKTSVRWFAERNIRFAWALDEGSIVARNQIAWIDKPLALLGIEEKGFASFELRAAQQSGHASRPPKVQAAAVLARALLRISKKPFPFRLTPTVEGFFRSLGDLSTGAMAWVLKHPRLLGPLFFKAVAGSPAIASLLRTTVAMTQLEGSPADNVMPSSVRAVLNLRLLDPWTVETALEYVRKAVNDGRVEVDICNVSTDPVPPNPLHAKRSGPGWEEMEAAVSAVFPGVPVMPFLVTATTDSRHYKDLCGGIFRFCPLVLTPEELALIHGHDERISEQNLRNCVNFYTDLLARL</sequence>
<dbReference type="Gene3D" id="1.10.150.900">
    <property type="match status" value="1"/>
</dbReference>
<evidence type="ECO:0000313" key="7">
    <source>
        <dbReference type="EMBL" id="QQO09524.1"/>
    </source>
</evidence>
<dbReference type="InterPro" id="IPR011650">
    <property type="entry name" value="Peptidase_M20_dimer"/>
</dbReference>